<keyword evidence="8 9" id="KW-0975">Bacterial flagellum</keyword>
<dbReference type="GO" id="GO:0009306">
    <property type="term" value="P:protein secretion"/>
    <property type="evidence" value="ECO:0007669"/>
    <property type="project" value="InterPro"/>
</dbReference>
<comment type="subcellular location">
    <subcellularLocation>
        <location evidence="1 9">Cell membrane</location>
        <topology evidence="1">Multi-pass membrane protein</topology>
    </subcellularLocation>
    <subcellularLocation>
        <location evidence="9">Bacterial flagellum basal body</location>
    </subcellularLocation>
</comment>
<comment type="similarity">
    <text evidence="2 9">Belongs to the FliQ/MopD/SpaQ family.</text>
</comment>
<feature type="transmembrane region" description="Helical" evidence="9">
    <location>
        <begin position="12"/>
        <end position="35"/>
    </location>
</feature>
<dbReference type="PANTHER" id="PTHR34040">
    <property type="entry name" value="FLAGELLAR BIOSYNTHETIC PROTEIN FLIQ"/>
    <property type="match status" value="1"/>
</dbReference>
<keyword evidence="5 9" id="KW-0812">Transmembrane</keyword>
<keyword evidence="11" id="KW-1185">Reference proteome</keyword>
<evidence type="ECO:0000313" key="10">
    <source>
        <dbReference type="EMBL" id="KZC23791.1"/>
    </source>
</evidence>
<dbReference type="PANTHER" id="PTHR34040:SF2">
    <property type="entry name" value="FLAGELLAR BIOSYNTHETIC PROTEIN FLIQ"/>
    <property type="match status" value="1"/>
</dbReference>
<proteinExistence type="inferred from homology"/>
<evidence type="ECO:0000256" key="6">
    <source>
        <dbReference type="ARBA" id="ARBA00022989"/>
    </source>
</evidence>
<accession>A0A154QHS9</accession>
<sequence>MTPESIMEIGQHALYVAMLVAAPLLLTALAVGLLVGVIQAATQINEMTLSFIPKLIAMALVALIAGPWMLRLLVQYTTQLIESLPGAVR</sequence>
<evidence type="ECO:0000256" key="5">
    <source>
        <dbReference type="ARBA" id="ARBA00022692"/>
    </source>
</evidence>
<keyword evidence="4 9" id="KW-1003">Cell membrane</keyword>
<evidence type="ECO:0000313" key="11">
    <source>
        <dbReference type="Proteomes" id="UP000076131"/>
    </source>
</evidence>
<evidence type="ECO:0000256" key="9">
    <source>
        <dbReference type="RuleBase" id="RU364090"/>
    </source>
</evidence>
<dbReference type="GeneID" id="72427615"/>
<evidence type="ECO:0000256" key="4">
    <source>
        <dbReference type="ARBA" id="ARBA00022475"/>
    </source>
</evidence>
<name>A0A154QHS9_9GAMM</name>
<comment type="function">
    <text evidence="9">Role in flagellar biosynthesis.</text>
</comment>
<dbReference type="InterPro" id="IPR002191">
    <property type="entry name" value="Bac_export_3"/>
</dbReference>
<evidence type="ECO:0000256" key="8">
    <source>
        <dbReference type="ARBA" id="ARBA00023143"/>
    </source>
</evidence>
<evidence type="ECO:0000256" key="2">
    <source>
        <dbReference type="ARBA" id="ARBA00006156"/>
    </source>
</evidence>
<dbReference type="PIRSF" id="PIRSF004669">
    <property type="entry name" value="FliQ"/>
    <property type="match status" value="1"/>
</dbReference>
<dbReference type="AlphaFoldDB" id="A0A154QHS9"/>
<dbReference type="GO" id="GO:0044780">
    <property type="term" value="P:bacterial-type flagellum assembly"/>
    <property type="evidence" value="ECO:0007669"/>
    <property type="project" value="InterPro"/>
</dbReference>
<dbReference type="eggNOG" id="COG1987">
    <property type="taxonomic scope" value="Bacteria"/>
</dbReference>
<dbReference type="RefSeq" id="WP_007506969.1">
    <property type="nucleotide sequence ID" value="NZ_LVJS01000040.1"/>
</dbReference>
<feature type="transmembrane region" description="Helical" evidence="9">
    <location>
        <begin position="55"/>
        <end position="74"/>
    </location>
</feature>
<dbReference type="Proteomes" id="UP000076131">
    <property type="component" value="Unassembled WGS sequence"/>
</dbReference>
<evidence type="ECO:0000256" key="3">
    <source>
        <dbReference type="ARBA" id="ARBA00021718"/>
    </source>
</evidence>
<dbReference type="STRING" id="416169.RHOFW104T7_12230"/>
<dbReference type="NCBIfam" id="TIGR01402">
    <property type="entry name" value="fliQ"/>
    <property type="match status" value="1"/>
</dbReference>
<dbReference type="EMBL" id="LVJS01000040">
    <property type="protein sequence ID" value="KZC23791.1"/>
    <property type="molecule type" value="Genomic_DNA"/>
</dbReference>
<dbReference type="GO" id="GO:0005886">
    <property type="term" value="C:plasma membrane"/>
    <property type="evidence" value="ECO:0007669"/>
    <property type="project" value="UniProtKB-SubCell"/>
</dbReference>
<organism evidence="10 11">
    <name type="scientific">Rhodanobacter thiooxydans</name>
    <dbReference type="NCBI Taxonomy" id="416169"/>
    <lineage>
        <taxon>Bacteria</taxon>
        <taxon>Pseudomonadati</taxon>
        <taxon>Pseudomonadota</taxon>
        <taxon>Gammaproteobacteria</taxon>
        <taxon>Lysobacterales</taxon>
        <taxon>Rhodanobacteraceae</taxon>
        <taxon>Rhodanobacter</taxon>
    </lineage>
</organism>
<gene>
    <name evidence="9" type="primary">fliQ</name>
    <name evidence="10" type="ORF">RHOFW104T7_12230</name>
</gene>
<keyword evidence="7 9" id="KW-0472">Membrane</keyword>
<dbReference type="PRINTS" id="PR00952">
    <property type="entry name" value="TYPE3IMQPROT"/>
</dbReference>
<keyword evidence="6 9" id="KW-1133">Transmembrane helix</keyword>
<reference evidence="10 11" key="1">
    <citation type="journal article" date="2016" name="MBio">
        <title>Lateral Gene Transfer in a Heavy Metal-Contaminated-Groundwater Microbial Community.</title>
        <authorList>
            <person name="Hemme C.L."/>
            <person name="Green S.J."/>
            <person name="Rishishwar L."/>
            <person name="Prakash O."/>
            <person name="Pettenato A."/>
            <person name="Chakraborty R."/>
            <person name="Deutschbauer A.M."/>
            <person name="Van Nostrand J.D."/>
            <person name="Wu L."/>
            <person name="He Z."/>
            <person name="Jordan I.K."/>
            <person name="Hazen T.C."/>
            <person name="Arkin A.P."/>
            <person name="Kostka J.E."/>
            <person name="Zhou J."/>
        </authorList>
    </citation>
    <scope>NUCLEOTIDE SEQUENCE [LARGE SCALE GENOMIC DNA]</scope>
    <source>
        <strain evidence="10 11">FW104-T7</strain>
    </source>
</reference>
<evidence type="ECO:0000256" key="7">
    <source>
        <dbReference type="ARBA" id="ARBA00023136"/>
    </source>
</evidence>
<dbReference type="GO" id="GO:0009425">
    <property type="term" value="C:bacterial-type flagellum basal body"/>
    <property type="evidence" value="ECO:0007669"/>
    <property type="project" value="UniProtKB-SubCell"/>
</dbReference>
<dbReference type="Pfam" id="PF01313">
    <property type="entry name" value="Bac_export_3"/>
    <property type="match status" value="1"/>
</dbReference>
<dbReference type="InterPro" id="IPR006305">
    <property type="entry name" value="FliQ"/>
</dbReference>
<protein>
    <recommendedName>
        <fullName evidence="3 9">Flagellar biosynthetic protein FliQ</fullName>
    </recommendedName>
</protein>
<comment type="caution">
    <text evidence="10">The sequence shown here is derived from an EMBL/GenBank/DDBJ whole genome shotgun (WGS) entry which is preliminary data.</text>
</comment>
<evidence type="ECO:0000256" key="1">
    <source>
        <dbReference type="ARBA" id="ARBA00004651"/>
    </source>
</evidence>